<dbReference type="InterPro" id="IPR013785">
    <property type="entry name" value="Aldolase_TIM"/>
</dbReference>
<gene>
    <name evidence="2" type="ORF">SAMN02745729_101485</name>
</gene>
<dbReference type="SUPFAM" id="SSF51269">
    <property type="entry name" value="AFP III-like domain"/>
    <property type="match status" value="1"/>
</dbReference>
<dbReference type="InterPro" id="IPR013132">
    <property type="entry name" value="PseI/NeuA/B-like_N"/>
</dbReference>
<dbReference type="Pfam" id="PF08666">
    <property type="entry name" value="SAF"/>
    <property type="match status" value="1"/>
</dbReference>
<proteinExistence type="predicted"/>
<dbReference type="STRING" id="1122198.SAMN02745729_101485"/>
<evidence type="ECO:0000259" key="1">
    <source>
        <dbReference type="PROSITE" id="PS50844"/>
    </source>
</evidence>
<dbReference type="InterPro" id="IPR020007">
    <property type="entry name" value="NeuB/NeuA"/>
</dbReference>
<accession>A0A1H3YJ97</accession>
<dbReference type="Proteomes" id="UP000242469">
    <property type="component" value="Unassembled WGS sequence"/>
</dbReference>
<evidence type="ECO:0000313" key="2">
    <source>
        <dbReference type="EMBL" id="SEA11002.1"/>
    </source>
</evidence>
<dbReference type="InterPro" id="IPR051690">
    <property type="entry name" value="PseI-like"/>
</dbReference>
<dbReference type="PROSITE" id="PS50844">
    <property type="entry name" value="AFP_LIKE"/>
    <property type="match status" value="1"/>
</dbReference>
<dbReference type="CDD" id="cd11615">
    <property type="entry name" value="SAF_NeuB_like"/>
    <property type="match status" value="1"/>
</dbReference>
<dbReference type="RefSeq" id="WP_091822493.1">
    <property type="nucleotide sequence ID" value="NZ_FNRJ01000001.1"/>
</dbReference>
<dbReference type="AlphaFoldDB" id="A0A1H3YJ97"/>
<dbReference type="InterPro" id="IPR057736">
    <property type="entry name" value="SAF_PseI/NeuA/NeuB"/>
</dbReference>
<dbReference type="GO" id="GO:0047444">
    <property type="term" value="F:N-acylneuraminate-9-phosphate synthase activity"/>
    <property type="evidence" value="ECO:0007669"/>
    <property type="project" value="TreeGrafter"/>
</dbReference>
<dbReference type="Pfam" id="PF03102">
    <property type="entry name" value="NeuB"/>
    <property type="match status" value="1"/>
</dbReference>
<evidence type="ECO:0000313" key="3">
    <source>
        <dbReference type="Proteomes" id="UP000242469"/>
    </source>
</evidence>
<keyword evidence="3" id="KW-1185">Reference proteome</keyword>
<name>A0A1H3YJ97_9GAMM</name>
<dbReference type="SUPFAM" id="SSF51569">
    <property type="entry name" value="Aldolase"/>
    <property type="match status" value="1"/>
</dbReference>
<sequence>MKTLIIAEAGVNHNGDMGLAKELVAAAADTGADLVKFQTFIATNIISRHAPKAEYQKGATDPQESQQEMVRKLELTRDNHLELIDECKKQGIGFFTTAFDKNSIDLLDELGGLDIVKVPSGELTNLPYLRYLTRHGHQVLLSTGMANLGEIEAAINVVEQAGTPRNKITVLHCTTEYPTPMEDVNLLAMVNIGKAFGVSVGYSDHTPGIEVPIAAVALGATVIEKHFTLDRNLPGPDHRASLEPGELTAMVQGIRNIEKALGDGIKRPSPSELKNKPIARKSIVAARPIKAGEAFSEENLMAKRPGTGVSPMHWDDVIGRTASRDFNEDELIEL</sequence>
<feature type="domain" description="AFP-like" evidence="1">
    <location>
        <begin position="282"/>
        <end position="334"/>
    </location>
</feature>
<dbReference type="OrthoDB" id="9781701at2"/>
<dbReference type="Gene3D" id="3.90.1210.10">
    <property type="entry name" value="Antifreeze-like/N-acetylneuraminic acid synthase C-terminal domain"/>
    <property type="match status" value="1"/>
</dbReference>
<dbReference type="PANTHER" id="PTHR42966:SF1">
    <property type="entry name" value="SIALIC ACID SYNTHASE"/>
    <property type="match status" value="1"/>
</dbReference>
<dbReference type="Gene3D" id="3.20.20.70">
    <property type="entry name" value="Aldolase class I"/>
    <property type="match status" value="1"/>
</dbReference>
<protein>
    <submittedName>
        <fullName evidence="2">N-acetylneuraminate synthase</fullName>
    </submittedName>
</protein>
<dbReference type="InterPro" id="IPR013974">
    <property type="entry name" value="SAF"/>
</dbReference>
<dbReference type="InterPro" id="IPR036732">
    <property type="entry name" value="AFP_Neu5c_C_sf"/>
</dbReference>
<dbReference type="SMART" id="SM00858">
    <property type="entry name" value="SAF"/>
    <property type="match status" value="1"/>
</dbReference>
<dbReference type="NCBIfam" id="TIGR03569">
    <property type="entry name" value="NeuB_NnaB"/>
    <property type="match status" value="1"/>
</dbReference>
<dbReference type="PANTHER" id="PTHR42966">
    <property type="entry name" value="N-ACETYLNEURAMINATE SYNTHASE"/>
    <property type="match status" value="1"/>
</dbReference>
<dbReference type="InterPro" id="IPR006190">
    <property type="entry name" value="SAF_AFP_Neu5Ac"/>
</dbReference>
<dbReference type="EMBL" id="FNRJ01000001">
    <property type="protein sequence ID" value="SEA11002.1"/>
    <property type="molecule type" value="Genomic_DNA"/>
</dbReference>
<dbReference type="GO" id="GO:0016051">
    <property type="term" value="P:carbohydrate biosynthetic process"/>
    <property type="evidence" value="ECO:0007669"/>
    <property type="project" value="InterPro"/>
</dbReference>
<organism evidence="2 3">
    <name type="scientific">Marinobacterium iners DSM 11526</name>
    <dbReference type="NCBI Taxonomy" id="1122198"/>
    <lineage>
        <taxon>Bacteria</taxon>
        <taxon>Pseudomonadati</taxon>
        <taxon>Pseudomonadota</taxon>
        <taxon>Gammaproteobacteria</taxon>
        <taxon>Oceanospirillales</taxon>
        <taxon>Oceanospirillaceae</taxon>
        <taxon>Marinobacterium</taxon>
    </lineage>
</organism>
<reference evidence="3" key="1">
    <citation type="submission" date="2016-10" db="EMBL/GenBank/DDBJ databases">
        <authorList>
            <person name="Varghese N."/>
            <person name="Submissions S."/>
        </authorList>
    </citation>
    <scope>NUCLEOTIDE SEQUENCE [LARGE SCALE GENOMIC DNA]</scope>
    <source>
        <strain evidence="3">DSM 11526</strain>
    </source>
</reference>